<dbReference type="Proteomes" id="UP000523000">
    <property type="component" value="Unassembled WGS sequence"/>
</dbReference>
<comment type="caution">
    <text evidence="2">The sequence shown here is derived from an EMBL/GenBank/DDBJ whole genome shotgun (WGS) entry which is preliminary data.</text>
</comment>
<keyword evidence="2" id="KW-0808">Transferase</keyword>
<sequence length="64" mass="6969">MLPWPRFLTEAGTAVLDFAFTPRPEGLEQVGWNAYAGNHGSARVAQKHGFRFEAVAWLGGGPAR</sequence>
<feature type="domain" description="N-acetyltransferase" evidence="1">
    <location>
        <begin position="7"/>
        <end position="51"/>
    </location>
</feature>
<organism evidence="2 3">
    <name type="scientific">Paeniglutamicibacter cryotolerans</name>
    <dbReference type="NCBI Taxonomy" id="670079"/>
    <lineage>
        <taxon>Bacteria</taxon>
        <taxon>Bacillati</taxon>
        <taxon>Actinomycetota</taxon>
        <taxon>Actinomycetes</taxon>
        <taxon>Micrococcales</taxon>
        <taxon>Micrococcaceae</taxon>
        <taxon>Paeniglutamicibacter</taxon>
    </lineage>
</organism>
<evidence type="ECO:0000259" key="1">
    <source>
        <dbReference type="Pfam" id="PF13302"/>
    </source>
</evidence>
<dbReference type="GO" id="GO:0016747">
    <property type="term" value="F:acyltransferase activity, transferring groups other than amino-acyl groups"/>
    <property type="evidence" value="ECO:0007669"/>
    <property type="project" value="InterPro"/>
</dbReference>
<dbReference type="RefSeq" id="WP_246380413.1">
    <property type="nucleotide sequence ID" value="NZ_BAABGK010000022.1"/>
</dbReference>
<dbReference type="EMBL" id="JACHVS010000001">
    <property type="protein sequence ID" value="MBB2995338.1"/>
    <property type="molecule type" value="Genomic_DNA"/>
</dbReference>
<dbReference type="SUPFAM" id="SSF55729">
    <property type="entry name" value="Acyl-CoA N-acyltransferases (Nat)"/>
    <property type="match status" value="1"/>
</dbReference>
<dbReference type="InterPro" id="IPR016181">
    <property type="entry name" value="Acyl_CoA_acyltransferase"/>
</dbReference>
<dbReference type="AlphaFoldDB" id="A0A839QG91"/>
<proteinExistence type="predicted"/>
<protein>
    <submittedName>
        <fullName evidence="2">RimJ/RimL family protein N-acetyltransferase</fullName>
    </submittedName>
</protein>
<dbReference type="Gene3D" id="3.40.630.30">
    <property type="match status" value="1"/>
</dbReference>
<name>A0A839QG91_9MICC</name>
<keyword evidence="3" id="KW-1185">Reference proteome</keyword>
<evidence type="ECO:0000313" key="3">
    <source>
        <dbReference type="Proteomes" id="UP000523000"/>
    </source>
</evidence>
<gene>
    <name evidence="2" type="ORF">E9229_001529</name>
</gene>
<dbReference type="InterPro" id="IPR000182">
    <property type="entry name" value="GNAT_dom"/>
</dbReference>
<accession>A0A839QG91</accession>
<evidence type="ECO:0000313" key="2">
    <source>
        <dbReference type="EMBL" id="MBB2995338.1"/>
    </source>
</evidence>
<dbReference type="Pfam" id="PF13302">
    <property type="entry name" value="Acetyltransf_3"/>
    <property type="match status" value="1"/>
</dbReference>
<reference evidence="2 3" key="1">
    <citation type="submission" date="2020-08" db="EMBL/GenBank/DDBJ databases">
        <title>Sequencing the genomes of 1000 actinobacteria strains.</title>
        <authorList>
            <person name="Klenk H.-P."/>
        </authorList>
    </citation>
    <scope>NUCLEOTIDE SEQUENCE [LARGE SCALE GENOMIC DNA]</scope>
    <source>
        <strain evidence="2 3">DSM 22826</strain>
    </source>
</reference>